<name>A0A919P370_9CELL</name>
<reference evidence="3" key="1">
    <citation type="submission" date="2021-01" db="EMBL/GenBank/DDBJ databases">
        <title>Whole genome shotgun sequence of Cellulomonas chitinilytica NBRC 110799.</title>
        <authorList>
            <person name="Komaki H."/>
            <person name="Tamura T."/>
        </authorList>
    </citation>
    <scope>NUCLEOTIDE SEQUENCE</scope>
    <source>
        <strain evidence="3">NBRC 110799</strain>
    </source>
</reference>
<dbReference type="PRINTS" id="PR01438">
    <property type="entry name" value="UNVRSLSTRESS"/>
</dbReference>
<dbReference type="RefSeq" id="WP_203749413.1">
    <property type="nucleotide sequence ID" value="NZ_BONK01000003.1"/>
</dbReference>
<comment type="caution">
    <text evidence="3">The sequence shown here is derived from an EMBL/GenBank/DDBJ whole genome shotgun (WGS) entry which is preliminary data.</text>
</comment>
<dbReference type="Pfam" id="PF00582">
    <property type="entry name" value="Usp"/>
    <property type="match status" value="2"/>
</dbReference>
<gene>
    <name evidence="3" type="ORF">Cch01nite_09880</name>
</gene>
<proteinExistence type="inferred from homology"/>
<organism evidence="3 4">
    <name type="scientific">Cellulomonas chitinilytica</name>
    <dbReference type="NCBI Taxonomy" id="398759"/>
    <lineage>
        <taxon>Bacteria</taxon>
        <taxon>Bacillati</taxon>
        <taxon>Actinomycetota</taxon>
        <taxon>Actinomycetes</taxon>
        <taxon>Micrococcales</taxon>
        <taxon>Cellulomonadaceae</taxon>
        <taxon>Cellulomonas</taxon>
    </lineage>
</organism>
<dbReference type="CDD" id="cd23659">
    <property type="entry name" value="USP_At3g01520-like"/>
    <property type="match status" value="1"/>
</dbReference>
<keyword evidence="4" id="KW-1185">Reference proteome</keyword>
<dbReference type="InterPro" id="IPR006016">
    <property type="entry name" value="UspA"/>
</dbReference>
<dbReference type="PANTHER" id="PTHR46553">
    <property type="entry name" value="ADENINE NUCLEOTIDE ALPHA HYDROLASES-LIKE SUPERFAMILY PROTEIN"/>
    <property type="match status" value="1"/>
</dbReference>
<dbReference type="PANTHER" id="PTHR46553:SF3">
    <property type="entry name" value="ADENINE NUCLEOTIDE ALPHA HYDROLASES-LIKE SUPERFAMILY PROTEIN"/>
    <property type="match status" value="1"/>
</dbReference>
<dbReference type="Gene3D" id="3.40.50.620">
    <property type="entry name" value="HUPs"/>
    <property type="match status" value="2"/>
</dbReference>
<dbReference type="Proteomes" id="UP000632740">
    <property type="component" value="Unassembled WGS sequence"/>
</dbReference>
<dbReference type="EMBL" id="BONK01000003">
    <property type="protein sequence ID" value="GIG20264.1"/>
    <property type="molecule type" value="Genomic_DNA"/>
</dbReference>
<evidence type="ECO:0000259" key="2">
    <source>
        <dbReference type="Pfam" id="PF00582"/>
    </source>
</evidence>
<feature type="domain" description="UspA" evidence="2">
    <location>
        <begin position="6"/>
        <end position="141"/>
    </location>
</feature>
<sequence length="294" mass="30835">MHTDGPVVVAIDGSEHSGQTIAWGVDVARSRGAALVLAHAYRDPREATRWGWYPVVLDAELLEAEAVTAVRELRDKVRANHPDLAVDARVLHGPAVPALQELTDEACVLVVGARGVHGRTGIGPVGDHLVTHARCPVLVARTPGPGDDALPVVVGVDGSAASFDAAHVAAREARSRGAVLRLVHARHPRGPFRAGGRPATDLRDREDPAQAAAWRLAEELVASRPGLAVELVLCEDDPVPTLLAESHEAQLVVVGSRGLGVFRGMLLGSVSREVAADASCSVVVLRDGTERAAS</sequence>
<comment type="similarity">
    <text evidence="1">Belongs to the universal stress protein A family.</text>
</comment>
<evidence type="ECO:0000313" key="3">
    <source>
        <dbReference type="EMBL" id="GIG20264.1"/>
    </source>
</evidence>
<dbReference type="InterPro" id="IPR006015">
    <property type="entry name" value="Universal_stress_UspA"/>
</dbReference>
<dbReference type="AlphaFoldDB" id="A0A919P370"/>
<dbReference type="SUPFAM" id="SSF52402">
    <property type="entry name" value="Adenine nucleotide alpha hydrolases-like"/>
    <property type="match status" value="2"/>
</dbReference>
<protein>
    <submittedName>
        <fullName evidence="3">Universal stress protein</fullName>
    </submittedName>
</protein>
<evidence type="ECO:0000313" key="4">
    <source>
        <dbReference type="Proteomes" id="UP000632740"/>
    </source>
</evidence>
<feature type="domain" description="UspA" evidence="2">
    <location>
        <begin position="152"/>
        <end position="286"/>
    </location>
</feature>
<accession>A0A919P370</accession>
<evidence type="ECO:0000256" key="1">
    <source>
        <dbReference type="ARBA" id="ARBA00008791"/>
    </source>
</evidence>
<dbReference type="InterPro" id="IPR014729">
    <property type="entry name" value="Rossmann-like_a/b/a_fold"/>
</dbReference>